<feature type="compositionally biased region" description="Polar residues" evidence="2">
    <location>
        <begin position="209"/>
        <end position="231"/>
    </location>
</feature>
<dbReference type="PANTHER" id="PTHR16487:SF0">
    <property type="entry name" value="PROTEIN PHOSPHATASE 4 REGULATORY SUBUNIT 2-RELATED"/>
    <property type="match status" value="1"/>
</dbReference>
<feature type="region of interest" description="Disordered" evidence="2">
    <location>
        <begin position="347"/>
        <end position="506"/>
    </location>
</feature>
<proteinExistence type="inferred from homology"/>
<dbReference type="HOGENOM" id="CLU_538930_0_0_1"/>
<reference evidence="3 4" key="1">
    <citation type="journal article" date="2013" name="Nature">
        <title>Insights into bilaterian evolution from three spiralian genomes.</title>
        <authorList>
            <person name="Simakov O."/>
            <person name="Marletaz F."/>
            <person name="Cho S.J."/>
            <person name="Edsinger-Gonzales E."/>
            <person name="Havlak P."/>
            <person name="Hellsten U."/>
            <person name="Kuo D.H."/>
            <person name="Larsson T."/>
            <person name="Lv J."/>
            <person name="Arendt D."/>
            <person name="Savage R."/>
            <person name="Osoegawa K."/>
            <person name="de Jong P."/>
            <person name="Grimwood J."/>
            <person name="Chapman J.A."/>
            <person name="Shapiro H."/>
            <person name="Aerts A."/>
            <person name="Otillar R.P."/>
            <person name="Terry A.Y."/>
            <person name="Boore J.L."/>
            <person name="Grigoriev I.V."/>
            <person name="Lindberg D.R."/>
            <person name="Seaver E.C."/>
            <person name="Weisblat D.A."/>
            <person name="Putnam N.H."/>
            <person name="Rokhsar D.S."/>
        </authorList>
    </citation>
    <scope>NUCLEOTIDE SEQUENCE [LARGE SCALE GENOMIC DNA]</scope>
</reference>
<keyword evidence="4" id="KW-1185">Reference proteome</keyword>
<evidence type="ECO:0000256" key="2">
    <source>
        <dbReference type="SAM" id="MobiDB-lite"/>
    </source>
</evidence>
<name>V3ZZT5_LOTGI</name>
<dbReference type="GeneID" id="20249424"/>
<dbReference type="GO" id="GO:0019888">
    <property type="term" value="F:protein phosphatase regulator activity"/>
    <property type="evidence" value="ECO:0007669"/>
    <property type="project" value="InterPro"/>
</dbReference>
<dbReference type="STRING" id="225164.V3ZZT5"/>
<sequence>MDNLEDISDALYDFQKKLPKEFPPLLNEYLCHVAKTGQTLFPWERLKTFLRAKLDDVMVKYNADLPSDHLVNSPNVENAKFAEMRDRILVAFEKFSGAPFTVQRLCELIIEPKRHYKRTDKFLRGIEKNVLVVSTVDPLGRKIVCESPKNLVNGLDANGEEVVQTEENVPAQIENWATDEVSASWPAESTSNNNSQSQTSSSSVHNGEGDNSTHQTTDNTPSQSTDSSLITSHPKGDSISSNSSSLGEATPTTSQDNLHTTKLIDNVTNETDNNDNCTTEPVSSISEENSIHVTPSPGKAVEIHVSASDIPVEITTSDIRVEISTSEVPAVDSVSDMSDNVIQNPIESAASTNTQTEESVTTTANNSSPSRNNSDQQSETREATDGAVTSSESADNQSSETLHSDDNKNLDTSISQSDNQPFSANNVQDNSADNLTSDNVTSSDNASDKIGHSENMESDTNEACSEQSVITESVQNSEVESPEVSNTSNIEKSSEVSRSEEPMEQD</sequence>
<feature type="compositionally biased region" description="Polar residues" evidence="2">
    <location>
        <begin position="461"/>
        <end position="491"/>
    </location>
</feature>
<feature type="compositionally biased region" description="Polar residues" evidence="2">
    <location>
        <begin position="410"/>
        <end position="445"/>
    </location>
</feature>
<dbReference type="OMA" id="PMEDTPV"/>
<dbReference type="KEGG" id="lgi:LOTGIDRAFT_234024"/>
<dbReference type="GO" id="GO:0005737">
    <property type="term" value="C:cytoplasm"/>
    <property type="evidence" value="ECO:0007669"/>
    <property type="project" value="TreeGrafter"/>
</dbReference>
<accession>V3ZZT5</accession>
<feature type="compositionally biased region" description="Basic and acidic residues" evidence="2">
    <location>
        <begin position="446"/>
        <end position="455"/>
    </location>
</feature>
<dbReference type="Pfam" id="PF09184">
    <property type="entry name" value="PPP4R2"/>
    <property type="match status" value="1"/>
</dbReference>
<feature type="compositionally biased region" description="Low complexity" evidence="2">
    <location>
        <begin position="189"/>
        <end position="203"/>
    </location>
</feature>
<evidence type="ECO:0000256" key="1">
    <source>
        <dbReference type="ARBA" id="ARBA00009207"/>
    </source>
</evidence>
<feature type="compositionally biased region" description="Polar residues" evidence="2">
    <location>
        <begin position="246"/>
        <end position="260"/>
    </location>
</feature>
<feature type="compositionally biased region" description="Low complexity" evidence="2">
    <location>
        <begin position="351"/>
        <end position="363"/>
    </location>
</feature>
<dbReference type="OrthoDB" id="341898at2759"/>
<dbReference type="InterPro" id="IPR015267">
    <property type="entry name" value="PPP4R2"/>
</dbReference>
<feature type="compositionally biased region" description="Polar residues" evidence="2">
    <location>
        <begin position="387"/>
        <end position="401"/>
    </location>
</feature>
<feature type="compositionally biased region" description="Low complexity" evidence="2">
    <location>
        <begin position="265"/>
        <end position="279"/>
    </location>
</feature>
<feature type="compositionally biased region" description="Polar residues" evidence="2">
    <location>
        <begin position="364"/>
        <end position="377"/>
    </location>
</feature>
<dbReference type="AlphaFoldDB" id="V3ZZT5"/>
<dbReference type="EMBL" id="KB202518">
    <property type="protein sequence ID" value="ESO89892.1"/>
    <property type="molecule type" value="Genomic_DNA"/>
</dbReference>
<comment type="similarity">
    <text evidence="1">Belongs to the PPP4R2 family.</text>
</comment>
<dbReference type="GO" id="GO:0030289">
    <property type="term" value="C:protein phosphatase 4 complex"/>
    <property type="evidence" value="ECO:0007669"/>
    <property type="project" value="InterPro"/>
</dbReference>
<dbReference type="RefSeq" id="XP_009059367.1">
    <property type="nucleotide sequence ID" value="XM_009061119.1"/>
</dbReference>
<gene>
    <name evidence="3" type="ORF">LOTGIDRAFT_234024</name>
</gene>
<dbReference type="CTD" id="20249424"/>
<feature type="compositionally biased region" description="Polar residues" evidence="2">
    <location>
        <begin position="280"/>
        <end position="293"/>
    </location>
</feature>
<dbReference type="PANTHER" id="PTHR16487">
    <property type="entry name" value="PPP4R2-RELATED PROTEIN"/>
    <property type="match status" value="1"/>
</dbReference>
<evidence type="ECO:0000313" key="4">
    <source>
        <dbReference type="Proteomes" id="UP000030746"/>
    </source>
</evidence>
<organism evidence="3 4">
    <name type="scientific">Lottia gigantea</name>
    <name type="common">Giant owl limpet</name>
    <dbReference type="NCBI Taxonomy" id="225164"/>
    <lineage>
        <taxon>Eukaryota</taxon>
        <taxon>Metazoa</taxon>
        <taxon>Spiralia</taxon>
        <taxon>Lophotrochozoa</taxon>
        <taxon>Mollusca</taxon>
        <taxon>Gastropoda</taxon>
        <taxon>Patellogastropoda</taxon>
        <taxon>Lottioidea</taxon>
        <taxon>Lottiidae</taxon>
        <taxon>Lottia</taxon>
    </lineage>
</organism>
<dbReference type="Proteomes" id="UP000030746">
    <property type="component" value="Unassembled WGS sequence"/>
</dbReference>
<protein>
    <recommendedName>
        <fullName evidence="5">Serine/threonine-protein phosphatase 4 regulatory subunit 2</fullName>
    </recommendedName>
</protein>
<evidence type="ECO:0008006" key="5">
    <source>
        <dbReference type="Google" id="ProtNLM"/>
    </source>
</evidence>
<feature type="region of interest" description="Disordered" evidence="2">
    <location>
        <begin position="182"/>
        <end position="297"/>
    </location>
</feature>
<evidence type="ECO:0000313" key="3">
    <source>
        <dbReference type="EMBL" id="ESO89892.1"/>
    </source>
</evidence>
<feature type="compositionally biased region" description="Basic and acidic residues" evidence="2">
    <location>
        <begin position="492"/>
        <end position="506"/>
    </location>
</feature>
<dbReference type="GO" id="GO:0005634">
    <property type="term" value="C:nucleus"/>
    <property type="evidence" value="ECO:0007669"/>
    <property type="project" value="TreeGrafter"/>
</dbReference>